<accession>A0A4P9YS30</accession>
<evidence type="ECO:0000313" key="3">
    <source>
        <dbReference type="Proteomes" id="UP000278143"/>
    </source>
</evidence>
<evidence type="ECO:0008006" key="4">
    <source>
        <dbReference type="Google" id="ProtNLM"/>
    </source>
</evidence>
<dbReference type="EMBL" id="KZ991752">
    <property type="protein sequence ID" value="RKP22723.1"/>
    <property type="molecule type" value="Genomic_DNA"/>
</dbReference>
<sequence length="125" mass="13999">GLPRNDREGYLYHLHQKPVPANGNCTETAGHLDPFHVNPAPGKHYPCDPHDPRTCEVGDLSGKHGRLQPTDPEGRSWLTDATPMTFLDPQLDWSNQPEVSIFYGRSVVIHRPSDSTRYTCANLVE</sequence>
<reference evidence="2" key="2">
    <citation type="submission" date="2018-07" db="EMBL/GenBank/DDBJ databases">
        <title>Leveraging single-cell genomics to expand the Fungal Tree of Life.</title>
        <authorList>
            <consortium name="DOE Joint Genome Institute"/>
            <person name="Ahrendt S.R."/>
            <person name="Quandt C.A."/>
            <person name="Ciobanu D."/>
            <person name="Clum A."/>
            <person name="Salamov A."/>
            <person name="Andreopoulos B."/>
            <person name="Cheng J.-F."/>
            <person name="Woyke T."/>
            <person name="Pelin A."/>
            <person name="Henrissat B."/>
            <person name="Reynolds N."/>
            <person name="Benny G.L."/>
            <person name="Smith M.E."/>
            <person name="James T.Y."/>
            <person name="Grigoriev I.V."/>
        </authorList>
    </citation>
    <scope>NUCLEOTIDE SEQUENCE</scope>
    <source>
        <strain evidence="2">Benny S71-1</strain>
    </source>
</reference>
<dbReference type="Proteomes" id="UP000278143">
    <property type="component" value="Unassembled WGS sequence"/>
</dbReference>
<evidence type="ECO:0000313" key="1">
    <source>
        <dbReference type="EMBL" id="RKP22260.1"/>
    </source>
</evidence>
<feature type="non-terminal residue" evidence="2">
    <location>
        <position position="125"/>
    </location>
</feature>
<dbReference type="GO" id="GO:0046872">
    <property type="term" value="F:metal ion binding"/>
    <property type="evidence" value="ECO:0007669"/>
    <property type="project" value="InterPro"/>
</dbReference>
<dbReference type="EMBL" id="KZ992338">
    <property type="protein sequence ID" value="RKP22260.1"/>
    <property type="molecule type" value="Genomic_DNA"/>
</dbReference>
<gene>
    <name evidence="2" type="ORF">SYNPS1DRAFT_2749</name>
    <name evidence="1" type="ORF">SYNPS1DRAFT_3090</name>
</gene>
<dbReference type="AlphaFoldDB" id="A0A4P9YS30"/>
<dbReference type="InterPro" id="IPR036423">
    <property type="entry name" value="SOD-like_Cu/Zn_dom_sf"/>
</dbReference>
<name>A0A4P9YS30_9FUNG</name>
<dbReference type="Gene3D" id="2.60.40.200">
    <property type="entry name" value="Superoxide dismutase, copper/zinc binding domain"/>
    <property type="match status" value="1"/>
</dbReference>
<dbReference type="OrthoDB" id="159229at2759"/>
<keyword evidence="3" id="KW-1185">Reference proteome</keyword>
<protein>
    <recommendedName>
        <fullName evidence="4">Superoxide dismutase</fullName>
    </recommendedName>
</protein>
<dbReference type="SUPFAM" id="SSF49329">
    <property type="entry name" value="Cu,Zn superoxide dismutase-like"/>
    <property type="match status" value="1"/>
</dbReference>
<proteinExistence type="predicted"/>
<dbReference type="GO" id="GO:0006801">
    <property type="term" value="P:superoxide metabolic process"/>
    <property type="evidence" value="ECO:0007669"/>
    <property type="project" value="InterPro"/>
</dbReference>
<reference evidence="3" key="1">
    <citation type="journal article" date="2018" name="Nat. Microbiol.">
        <title>Leveraging single-cell genomics to expand the fungal tree of life.</title>
        <authorList>
            <person name="Ahrendt S.R."/>
            <person name="Quandt C.A."/>
            <person name="Ciobanu D."/>
            <person name="Clum A."/>
            <person name="Salamov A."/>
            <person name="Andreopoulos B."/>
            <person name="Cheng J.F."/>
            <person name="Woyke T."/>
            <person name="Pelin A."/>
            <person name="Henrissat B."/>
            <person name="Reynolds N.K."/>
            <person name="Benny G.L."/>
            <person name="Smith M.E."/>
            <person name="James T.Y."/>
            <person name="Grigoriev I.V."/>
        </authorList>
    </citation>
    <scope>NUCLEOTIDE SEQUENCE [LARGE SCALE GENOMIC DNA]</scope>
    <source>
        <strain evidence="3">Benny S71-1</strain>
    </source>
</reference>
<organism evidence="2 3">
    <name type="scientific">Syncephalis pseudoplumigaleata</name>
    <dbReference type="NCBI Taxonomy" id="1712513"/>
    <lineage>
        <taxon>Eukaryota</taxon>
        <taxon>Fungi</taxon>
        <taxon>Fungi incertae sedis</taxon>
        <taxon>Zoopagomycota</taxon>
        <taxon>Zoopagomycotina</taxon>
        <taxon>Zoopagomycetes</taxon>
        <taxon>Zoopagales</taxon>
        <taxon>Piptocephalidaceae</taxon>
        <taxon>Syncephalis</taxon>
    </lineage>
</organism>
<feature type="non-terminal residue" evidence="2">
    <location>
        <position position="1"/>
    </location>
</feature>
<evidence type="ECO:0000313" key="2">
    <source>
        <dbReference type="EMBL" id="RKP22723.1"/>
    </source>
</evidence>